<sequence>MESDEEVVVTLTSITSGDPQISIGANNTATVTISDDDSSEVSIAANDDEAGEPNNDGQFTVSLSNQSDVATIIAYTVGGSATADEDYTALSGSIEIPANTSSGTIDVLVIDNNILESDEEVVVTLTSITSGDPQISIGANNTATVTISDDDSSEVS</sequence>
<name>A0ABX1X211_9BACT</name>
<dbReference type="PANTHER" id="PTHR11878">
    <property type="entry name" value="SODIUM/CALCIUM EXCHANGER"/>
    <property type="match status" value="1"/>
</dbReference>
<dbReference type="Pfam" id="PF03160">
    <property type="entry name" value="Calx-beta"/>
    <property type="match status" value="2"/>
</dbReference>
<dbReference type="SMART" id="SM00237">
    <property type="entry name" value="Calx_beta"/>
    <property type="match status" value="1"/>
</dbReference>
<evidence type="ECO:0000256" key="1">
    <source>
        <dbReference type="ARBA" id="ARBA00022729"/>
    </source>
</evidence>
<dbReference type="PANTHER" id="PTHR11878:SF65">
    <property type="entry name" value="NA_CA-EXCHANGE PROTEIN, ISOFORM G"/>
    <property type="match status" value="1"/>
</dbReference>
<evidence type="ECO:0000313" key="6">
    <source>
        <dbReference type="EMBL" id="NOU62407.1"/>
    </source>
</evidence>
<feature type="domain" description="Calx-beta" evidence="5">
    <location>
        <begin position="29"/>
        <end position="126"/>
    </location>
</feature>
<dbReference type="SUPFAM" id="SSF141072">
    <property type="entry name" value="CalX-like"/>
    <property type="match status" value="2"/>
</dbReference>
<keyword evidence="4" id="KW-0813">Transport</keyword>
<keyword evidence="2" id="KW-0677">Repeat</keyword>
<evidence type="ECO:0000259" key="5">
    <source>
        <dbReference type="SMART" id="SM00237"/>
    </source>
</evidence>
<organism evidence="6 7">
    <name type="scientific">Marinifilum caeruleilacunae</name>
    <dbReference type="NCBI Taxonomy" id="2499076"/>
    <lineage>
        <taxon>Bacteria</taxon>
        <taxon>Pseudomonadati</taxon>
        <taxon>Bacteroidota</taxon>
        <taxon>Bacteroidia</taxon>
        <taxon>Marinilabiliales</taxon>
        <taxon>Marinifilaceae</taxon>
    </lineage>
</organism>
<keyword evidence="7" id="KW-1185">Reference proteome</keyword>
<accession>A0ABX1X211</accession>
<keyword evidence="4" id="KW-0406">Ion transport</keyword>
<gene>
    <name evidence="6" type="ORF">ELS83_21735</name>
</gene>
<evidence type="ECO:0000256" key="2">
    <source>
        <dbReference type="ARBA" id="ARBA00022737"/>
    </source>
</evidence>
<dbReference type="InterPro" id="IPR051171">
    <property type="entry name" value="CaCA"/>
</dbReference>
<evidence type="ECO:0000256" key="3">
    <source>
        <dbReference type="ARBA" id="ARBA00022837"/>
    </source>
</evidence>
<feature type="non-terminal residue" evidence="6">
    <location>
        <position position="156"/>
    </location>
</feature>
<dbReference type="InterPro" id="IPR003644">
    <property type="entry name" value="Calx_beta"/>
</dbReference>
<dbReference type="Proteomes" id="UP000732105">
    <property type="component" value="Unassembled WGS sequence"/>
</dbReference>
<protein>
    <recommendedName>
        <fullName evidence="5">Calx-beta domain-containing protein</fullName>
    </recommendedName>
</protein>
<dbReference type="EMBL" id="RZNH01000161">
    <property type="protein sequence ID" value="NOU62407.1"/>
    <property type="molecule type" value="Genomic_DNA"/>
</dbReference>
<keyword evidence="3" id="KW-0106">Calcium</keyword>
<dbReference type="InterPro" id="IPR038081">
    <property type="entry name" value="CalX-like_sf"/>
</dbReference>
<dbReference type="Gene3D" id="2.60.40.2030">
    <property type="match status" value="1"/>
</dbReference>
<comment type="caution">
    <text evidence="6">The sequence shown here is derived from an EMBL/GenBank/DDBJ whole genome shotgun (WGS) entry which is preliminary data.</text>
</comment>
<evidence type="ECO:0000313" key="7">
    <source>
        <dbReference type="Proteomes" id="UP000732105"/>
    </source>
</evidence>
<reference evidence="6 7" key="1">
    <citation type="submission" date="2018-12" db="EMBL/GenBank/DDBJ databases">
        <title>Marinifilum JC070 sp. nov., a marine bacterium isolated from Yongle Blue Hole in the South China Sea.</title>
        <authorList>
            <person name="Fu T."/>
        </authorList>
    </citation>
    <scope>NUCLEOTIDE SEQUENCE [LARGE SCALE GENOMIC DNA]</scope>
    <source>
        <strain evidence="6 7">JC070</strain>
    </source>
</reference>
<keyword evidence="1" id="KW-0732">Signal</keyword>
<proteinExistence type="predicted"/>
<evidence type="ECO:0000256" key="4">
    <source>
        <dbReference type="ARBA" id="ARBA00023065"/>
    </source>
</evidence>